<dbReference type="Proteomes" id="UP000615446">
    <property type="component" value="Unassembled WGS sequence"/>
</dbReference>
<comment type="caution">
    <text evidence="3">The sequence shown here is derived from an EMBL/GenBank/DDBJ whole genome shotgun (WGS) entry which is preliminary data.</text>
</comment>
<organism evidence="3 4">
    <name type="scientific">Rhizophagus clarus</name>
    <dbReference type="NCBI Taxonomy" id="94130"/>
    <lineage>
        <taxon>Eukaryota</taxon>
        <taxon>Fungi</taxon>
        <taxon>Fungi incertae sedis</taxon>
        <taxon>Mucoromycota</taxon>
        <taxon>Glomeromycotina</taxon>
        <taxon>Glomeromycetes</taxon>
        <taxon>Glomerales</taxon>
        <taxon>Glomeraceae</taxon>
        <taxon>Rhizophagus</taxon>
    </lineage>
</organism>
<evidence type="ECO:0000256" key="2">
    <source>
        <dbReference type="SAM" id="MobiDB-lite"/>
    </source>
</evidence>
<reference evidence="3" key="1">
    <citation type="submission" date="2019-10" db="EMBL/GenBank/DDBJ databases">
        <title>Conservation and host-specific expression of non-tandemly repeated heterogenous ribosome RNA gene in arbuscular mycorrhizal fungi.</title>
        <authorList>
            <person name="Maeda T."/>
            <person name="Kobayashi Y."/>
            <person name="Nakagawa T."/>
            <person name="Ezawa T."/>
            <person name="Yamaguchi K."/>
            <person name="Bino T."/>
            <person name="Nishimoto Y."/>
            <person name="Shigenobu S."/>
            <person name="Kawaguchi M."/>
        </authorList>
    </citation>
    <scope>NUCLEOTIDE SEQUENCE</scope>
    <source>
        <strain evidence="3">HR1</strain>
    </source>
</reference>
<name>A0A8H3LBQ8_9GLOM</name>
<feature type="compositionally biased region" description="Low complexity" evidence="2">
    <location>
        <begin position="338"/>
        <end position="354"/>
    </location>
</feature>
<sequence length="354" mass="39602">MCEEHKAKLEKENYHLYSELQTETLNEEIERLENASKEEIVKLKSEISSLKSQLYQAKKDVRDKENYISILEKCLEESEEQVEKLQCQIRTISLDVAEEAMDRAQIFALQNNLAHLRMAGYAPKIFAGKKWQLNHVRCGNAIANIAAIVTLNNANINATMINVPDSTPLSALPVGATGATIIPAHNVHADEDWSYAEGCPVNAARSSISLKEIILHCSRVTGIDLWYLIQGSGSVRNFYRKLDKPLNTDLIETLEEIETKKNNMLLGKDIYSQLATKTKPKTFFHQSIITEDVDRIKNITKADLQAIAKSFQETMSQAIKTLDNSKKLAEPDSDSSSDDTLSSDSSDSDISLPI</sequence>
<gene>
    <name evidence="3" type="ORF">RCL2_000995600</name>
</gene>
<protein>
    <submittedName>
        <fullName evidence="3">Uncharacterized protein</fullName>
    </submittedName>
</protein>
<evidence type="ECO:0000256" key="1">
    <source>
        <dbReference type="SAM" id="Coils"/>
    </source>
</evidence>
<dbReference type="AlphaFoldDB" id="A0A8H3LBQ8"/>
<dbReference type="OrthoDB" id="10545383at2759"/>
<accession>A0A8H3LBQ8</accession>
<evidence type="ECO:0000313" key="4">
    <source>
        <dbReference type="Proteomes" id="UP000615446"/>
    </source>
</evidence>
<dbReference type="EMBL" id="BLAL01000062">
    <property type="protein sequence ID" value="GES82771.1"/>
    <property type="molecule type" value="Genomic_DNA"/>
</dbReference>
<feature type="coiled-coil region" evidence="1">
    <location>
        <begin position="18"/>
        <end position="95"/>
    </location>
</feature>
<evidence type="ECO:0000313" key="3">
    <source>
        <dbReference type="EMBL" id="GES82771.1"/>
    </source>
</evidence>
<feature type="region of interest" description="Disordered" evidence="2">
    <location>
        <begin position="322"/>
        <end position="354"/>
    </location>
</feature>
<keyword evidence="1" id="KW-0175">Coiled coil</keyword>
<proteinExistence type="predicted"/>